<proteinExistence type="predicted"/>
<keyword evidence="4" id="KW-1185">Reference proteome</keyword>
<keyword evidence="1" id="KW-0175">Coiled coil</keyword>
<protein>
    <submittedName>
        <fullName evidence="3">Uncharacterized protein</fullName>
    </submittedName>
</protein>
<feature type="coiled-coil region" evidence="1">
    <location>
        <begin position="184"/>
        <end position="226"/>
    </location>
</feature>
<dbReference type="Proteomes" id="UP001057375">
    <property type="component" value="Unassembled WGS sequence"/>
</dbReference>
<feature type="compositionally biased region" description="Low complexity" evidence="2">
    <location>
        <begin position="302"/>
        <end position="324"/>
    </location>
</feature>
<feature type="compositionally biased region" description="Polar residues" evidence="2">
    <location>
        <begin position="339"/>
        <end position="352"/>
    </location>
</feature>
<feature type="compositionally biased region" description="Polar residues" evidence="2">
    <location>
        <begin position="263"/>
        <end position="274"/>
    </location>
</feature>
<feature type="non-terminal residue" evidence="3">
    <location>
        <position position="436"/>
    </location>
</feature>
<evidence type="ECO:0000256" key="1">
    <source>
        <dbReference type="SAM" id="Coils"/>
    </source>
</evidence>
<comment type="caution">
    <text evidence="3">The sequence shown here is derived from an EMBL/GenBank/DDBJ whole genome shotgun (WGS) entry which is preliminary data.</text>
</comment>
<name>A0ABQ5KTB5_9EUKA</name>
<sequence length="436" mass="48997">MPKMDISEYSDSSAVDPLSSLGSTVLSFPLFSSTSNESSLTFPSLSASHSSYSKNNYSTDVQSCIEEVSVGFNASFTPRYSRAFFGQQLPSIHNHRHLGGRISSLVSSQPISRRRSEGSWDHTSQFSRNSSIINFGKHSNLHLPGHDTHSSFFHQVDPMLLESSSDQPLLSSSSELSSSLLVRVKQYDASLKKTGENIEALETDTQEREKTLIRLLKRRVNAYQKELIHLCHVYHPQDIAFRDAQTKLAAITSLSLSSPSTSDHQQSYPSSGGNRQKYRQKYQEKRERKERKQGKQKKKSQTSKSISSKKQTTSIKKSQSHSTHPQPPSMGPSMQQQSHIITNSLISNNPNDLTRPISTPHDLTSYSERSDHLDMVTGAQLRYRGDGGRIFNGQDTASRRITSVSTKKEEERRRREEEEDDDDGFLSISDPNVLLN</sequence>
<feature type="compositionally biased region" description="Basic residues" evidence="2">
    <location>
        <begin position="288"/>
        <end position="301"/>
    </location>
</feature>
<feature type="region of interest" description="Disordered" evidence="2">
    <location>
        <begin position="385"/>
        <end position="436"/>
    </location>
</feature>
<gene>
    <name evidence="3" type="ORF">ADUPG1_008820</name>
</gene>
<organism evidence="3 4">
    <name type="scientific">Aduncisulcus paluster</name>
    <dbReference type="NCBI Taxonomy" id="2918883"/>
    <lineage>
        <taxon>Eukaryota</taxon>
        <taxon>Metamonada</taxon>
        <taxon>Carpediemonas-like organisms</taxon>
        <taxon>Aduncisulcus</taxon>
    </lineage>
</organism>
<feature type="compositionally biased region" description="Polar residues" evidence="2">
    <location>
        <begin position="393"/>
        <end position="405"/>
    </location>
</feature>
<accession>A0ABQ5KTB5</accession>
<feature type="region of interest" description="Disordered" evidence="2">
    <location>
        <begin position="255"/>
        <end position="371"/>
    </location>
</feature>
<evidence type="ECO:0000313" key="3">
    <source>
        <dbReference type="EMBL" id="GKT35717.1"/>
    </source>
</evidence>
<reference evidence="3" key="1">
    <citation type="submission" date="2022-03" db="EMBL/GenBank/DDBJ databases">
        <title>Draft genome sequence of Aduncisulcus paluster, a free-living microaerophilic Fornicata.</title>
        <authorList>
            <person name="Yuyama I."/>
            <person name="Kume K."/>
            <person name="Tamura T."/>
            <person name="Inagaki Y."/>
            <person name="Hashimoto T."/>
        </authorList>
    </citation>
    <scope>NUCLEOTIDE SEQUENCE</scope>
    <source>
        <strain evidence="3">NY0171</strain>
    </source>
</reference>
<dbReference type="EMBL" id="BQXS01011049">
    <property type="protein sequence ID" value="GKT35717.1"/>
    <property type="molecule type" value="Genomic_DNA"/>
</dbReference>
<evidence type="ECO:0000313" key="4">
    <source>
        <dbReference type="Proteomes" id="UP001057375"/>
    </source>
</evidence>
<evidence type="ECO:0000256" key="2">
    <source>
        <dbReference type="SAM" id="MobiDB-lite"/>
    </source>
</evidence>
<feature type="compositionally biased region" description="Basic and acidic residues" evidence="2">
    <location>
        <begin position="406"/>
        <end position="416"/>
    </location>
</feature>